<evidence type="ECO:0000313" key="2">
    <source>
        <dbReference type="Proteomes" id="UP000504635"/>
    </source>
</evidence>
<feature type="domain" description="RWD" evidence="1">
    <location>
        <begin position="34"/>
        <end position="100"/>
    </location>
</feature>
<keyword evidence="2" id="KW-1185">Reference proteome</keyword>
<protein>
    <submittedName>
        <fullName evidence="3 4">Uncharacterized protein LOC115886969</fullName>
    </submittedName>
</protein>
<dbReference type="InterPro" id="IPR006575">
    <property type="entry name" value="RWD_dom"/>
</dbReference>
<dbReference type="Proteomes" id="UP000504635">
    <property type="component" value="Unplaced"/>
</dbReference>
<dbReference type="RefSeq" id="XP_030762158.1">
    <property type="nucleotide sequence ID" value="XM_030906298.1"/>
</dbReference>
<evidence type="ECO:0000313" key="4">
    <source>
        <dbReference type="RefSeq" id="XP_030762158.1"/>
    </source>
</evidence>
<dbReference type="PANTHER" id="PTHR40237:SF1">
    <property type="entry name" value="LD44813P"/>
    <property type="match status" value="1"/>
</dbReference>
<dbReference type="GeneID" id="115886969"/>
<reference evidence="3 4" key="1">
    <citation type="submission" date="2025-04" db="UniProtKB">
        <authorList>
            <consortium name="RefSeq"/>
        </authorList>
    </citation>
    <scope>IDENTIFICATION</scope>
    <source>
        <tissue evidence="3 4">Gonads</tissue>
    </source>
</reference>
<gene>
    <name evidence="3 4" type="primary">LOC115886969</name>
</gene>
<dbReference type="RefSeq" id="XP_030762157.1">
    <property type="nucleotide sequence ID" value="XM_030906297.1"/>
</dbReference>
<dbReference type="InterPro" id="IPR016135">
    <property type="entry name" value="UBQ-conjugating_enzyme/RWD"/>
</dbReference>
<dbReference type="Pfam" id="PF05773">
    <property type="entry name" value="RWD"/>
    <property type="match status" value="1"/>
</dbReference>
<evidence type="ECO:0000259" key="1">
    <source>
        <dbReference type="Pfam" id="PF05773"/>
    </source>
</evidence>
<name>A0A6J2YFF5_SITOR</name>
<dbReference type="SUPFAM" id="SSF57850">
    <property type="entry name" value="RING/U-box"/>
    <property type="match status" value="1"/>
</dbReference>
<dbReference type="OrthoDB" id="8062037at2759"/>
<proteinExistence type="predicted"/>
<organism evidence="2 3">
    <name type="scientific">Sitophilus oryzae</name>
    <name type="common">Rice weevil</name>
    <name type="synonym">Curculio oryzae</name>
    <dbReference type="NCBI Taxonomy" id="7048"/>
    <lineage>
        <taxon>Eukaryota</taxon>
        <taxon>Metazoa</taxon>
        <taxon>Ecdysozoa</taxon>
        <taxon>Arthropoda</taxon>
        <taxon>Hexapoda</taxon>
        <taxon>Insecta</taxon>
        <taxon>Pterygota</taxon>
        <taxon>Neoptera</taxon>
        <taxon>Endopterygota</taxon>
        <taxon>Coleoptera</taxon>
        <taxon>Polyphaga</taxon>
        <taxon>Cucujiformia</taxon>
        <taxon>Curculionidae</taxon>
        <taxon>Dryophthorinae</taxon>
        <taxon>Sitophilus</taxon>
    </lineage>
</organism>
<evidence type="ECO:0000313" key="3">
    <source>
        <dbReference type="RefSeq" id="XP_030762157.1"/>
    </source>
</evidence>
<dbReference type="PANTHER" id="PTHR40237">
    <property type="entry name" value="LD44813P"/>
    <property type="match status" value="1"/>
</dbReference>
<dbReference type="SUPFAM" id="SSF54495">
    <property type="entry name" value="UBC-like"/>
    <property type="match status" value="1"/>
</dbReference>
<accession>A0A6J2YFF5</accession>
<dbReference type="AlphaFoldDB" id="A0A6J2YFF5"/>
<dbReference type="Gene3D" id="3.10.110.10">
    <property type="entry name" value="Ubiquitin Conjugating Enzyme"/>
    <property type="match status" value="1"/>
</dbReference>
<sequence length="325" mass="38149">MGFVEDELLEVKKLCEHVIPNTKLVSCVPTMVRTEIKKTQFKHIILCAQFSKEYPSSPLLIELKSKTLSENLLLRLTSVCEQELKKILGKPQILHLIKFIWKFIDENPLISCYDEVKSLKKSLTVNDELKLKQKYSNIILKVYNGEYYWTCKITIPNNYPISSVDIQDVDTNFTQTFYKHMLAQAKEIARKCVEPPLKRNPKDPPFEPSPSLEKTALFIIDCVKRLPSEKCQFCNEICFQKDPKLLEQDENSARHIERVYCGHLFHQGCLLKYMRQPPFGNKKCVKCGDKIHHYKWSITDKMAETRWAHEQARERELQEVTEFFK</sequence>
<dbReference type="KEGG" id="soy:115886969"/>